<sequence>MDYPSPMVALALQRRSYARPASVDNLFTFPHTNHPENPVILREQLPALLKRLGDHAHDIPHPRFFVAFVPKVGHRDRSSSSTSASKANLAKGVTVFPRLLKVQRERKLRKMFESSCGRTQVTCEYALYASGVDVSARSLSRAMTSLGKQSRLHLCISTVCESKRRARTQASLVLV</sequence>
<dbReference type="AlphaFoldDB" id="A0A8I2YG46"/>
<comment type="caution">
    <text evidence="1">The sequence shown here is derived from an EMBL/GenBank/DDBJ whole genome shotgun (WGS) entry which is preliminary data.</text>
</comment>
<dbReference type="Proteomes" id="UP000683000">
    <property type="component" value="Unassembled WGS sequence"/>
</dbReference>
<dbReference type="EMBL" id="JAGFBS010000037">
    <property type="protein sequence ID" value="KAG6371321.1"/>
    <property type="molecule type" value="Genomic_DNA"/>
</dbReference>
<reference evidence="1" key="1">
    <citation type="submission" date="2021-03" db="EMBL/GenBank/DDBJ databases">
        <title>Evolutionary innovations through gain and loss of genes in the ectomycorrhizal Boletales.</title>
        <authorList>
            <person name="Wu G."/>
            <person name="Miyauchi S."/>
            <person name="Morin E."/>
            <person name="Yang Z.-L."/>
            <person name="Xu J."/>
            <person name="Martin F.M."/>
        </authorList>
    </citation>
    <scope>NUCLEOTIDE SEQUENCE</scope>
    <source>
        <strain evidence="1">BR01</strain>
    </source>
</reference>
<evidence type="ECO:0000313" key="2">
    <source>
        <dbReference type="Proteomes" id="UP000683000"/>
    </source>
</evidence>
<accession>A0A8I2YG46</accession>
<evidence type="ECO:0000313" key="1">
    <source>
        <dbReference type="EMBL" id="KAG6371321.1"/>
    </source>
</evidence>
<organism evidence="1 2">
    <name type="scientific">Boletus reticuloceps</name>
    <dbReference type="NCBI Taxonomy" id="495285"/>
    <lineage>
        <taxon>Eukaryota</taxon>
        <taxon>Fungi</taxon>
        <taxon>Dikarya</taxon>
        <taxon>Basidiomycota</taxon>
        <taxon>Agaricomycotina</taxon>
        <taxon>Agaricomycetes</taxon>
        <taxon>Agaricomycetidae</taxon>
        <taxon>Boletales</taxon>
        <taxon>Boletineae</taxon>
        <taxon>Boletaceae</taxon>
        <taxon>Boletoideae</taxon>
        <taxon>Boletus</taxon>
    </lineage>
</organism>
<gene>
    <name evidence="1" type="ORF">JVT61DRAFT_9793</name>
</gene>
<keyword evidence="2" id="KW-1185">Reference proteome</keyword>
<proteinExistence type="predicted"/>
<name>A0A8I2YG46_9AGAM</name>
<protein>
    <submittedName>
        <fullName evidence="1">Uncharacterized protein</fullName>
    </submittedName>
</protein>